<keyword evidence="1" id="KW-0472">Membrane</keyword>
<evidence type="ECO:0000313" key="2">
    <source>
        <dbReference type="EMBL" id="RCN46317.1"/>
    </source>
</evidence>
<dbReference type="AlphaFoldDB" id="A0A368GTN1"/>
<keyword evidence="3" id="KW-1185">Reference proteome</keyword>
<keyword evidence="1" id="KW-1133">Transmembrane helix</keyword>
<sequence>MIASSLMIRRRFLSRKTASFSLQHKFQDKENGRTGPVYTSISVNELLSSIVTSVIYGCIGAARKEKDMPRVTTLSNTLDLIDSYRYLFINLVILVNSFLWIRSQKKVFINRANGDEYFQQLETAWT</sequence>
<organism evidence="2 3">
    <name type="scientific">Ancylostoma caninum</name>
    <name type="common">Dog hookworm</name>
    <dbReference type="NCBI Taxonomy" id="29170"/>
    <lineage>
        <taxon>Eukaryota</taxon>
        <taxon>Metazoa</taxon>
        <taxon>Ecdysozoa</taxon>
        <taxon>Nematoda</taxon>
        <taxon>Chromadorea</taxon>
        <taxon>Rhabditida</taxon>
        <taxon>Rhabditina</taxon>
        <taxon>Rhabditomorpha</taxon>
        <taxon>Strongyloidea</taxon>
        <taxon>Ancylostomatidae</taxon>
        <taxon>Ancylostomatinae</taxon>
        <taxon>Ancylostoma</taxon>
    </lineage>
</organism>
<dbReference type="Proteomes" id="UP000252519">
    <property type="component" value="Unassembled WGS sequence"/>
</dbReference>
<comment type="caution">
    <text evidence="2">The sequence shown here is derived from an EMBL/GenBank/DDBJ whole genome shotgun (WGS) entry which is preliminary data.</text>
</comment>
<gene>
    <name evidence="2" type="ORF">ANCCAN_07609</name>
</gene>
<reference evidence="2 3" key="1">
    <citation type="submission" date="2014-10" db="EMBL/GenBank/DDBJ databases">
        <title>Draft genome of the hookworm Ancylostoma caninum.</title>
        <authorList>
            <person name="Mitreva M."/>
        </authorList>
    </citation>
    <scope>NUCLEOTIDE SEQUENCE [LARGE SCALE GENOMIC DNA]</scope>
    <source>
        <strain evidence="2 3">Baltimore</strain>
    </source>
</reference>
<protein>
    <submittedName>
        <fullName evidence="2">Uncharacterized protein</fullName>
    </submittedName>
</protein>
<name>A0A368GTN1_ANCCA</name>
<feature type="transmembrane region" description="Helical" evidence="1">
    <location>
        <begin position="46"/>
        <end position="63"/>
    </location>
</feature>
<keyword evidence="1" id="KW-0812">Transmembrane</keyword>
<evidence type="ECO:0000313" key="3">
    <source>
        <dbReference type="Proteomes" id="UP000252519"/>
    </source>
</evidence>
<feature type="transmembrane region" description="Helical" evidence="1">
    <location>
        <begin position="83"/>
        <end position="101"/>
    </location>
</feature>
<accession>A0A368GTN1</accession>
<evidence type="ECO:0000256" key="1">
    <source>
        <dbReference type="SAM" id="Phobius"/>
    </source>
</evidence>
<dbReference type="OrthoDB" id="5847971at2759"/>
<dbReference type="EMBL" id="JOJR01000081">
    <property type="protein sequence ID" value="RCN46317.1"/>
    <property type="molecule type" value="Genomic_DNA"/>
</dbReference>
<proteinExistence type="predicted"/>